<dbReference type="NCBIfam" id="TIGR04183">
    <property type="entry name" value="Por_Secre_tail"/>
    <property type="match status" value="1"/>
</dbReference>
<dbReference type="InterPro" id="IPR026444">
    <property type="entry name" value="Secre_tail"/>
</dbReference>
<dbReference type="EMBL" id="CP003156">
    <property type="protein sequence ID" value="AEV32783.1"/>
    <property type="molecule type" value="Genomic_DNA"/>
</dbReference>
<dbReference type="GO" id="GO:0005975">
    <property type="term" value="P:carbohydrate metabolic process"/>
    <property type="evidence" value="ECO:0007669"/>
    <property type="project" value="UniProtKB-ARBA"/>
</dbReference>
<dbReference type="GO" id="GO:0016020">
    <property type="term" value="C:membrane"/>
    <property type="evidence" value="ECO:0007669"/>
    <property type="project" value="InterPro"/>
</dbReference>
<dbReference type="Pfam" id="PF00629">
    <property type="entry name" value="MAM"/>
    <property type="match status" value="2"/>
</dbReference>
<reference evidence="6 7" key="1">
    <citation type="journal article" date="2012" name="Stand. Genomic Sci.">
        <title>Genome sequence of the orange-pigmented seawater bacterium Owenweeksia hongkongensis type strain (UST20020801(T)).</title>
        <authorList>
            <person name="Riedel T."/>
            <person name="Held B."/>
            <person name="Nolan M."/>
            <person name="Lucas S."/>
            <person name="Lapidus A."/>
            <person name="Tice H."/>
            <person name="Del Rio T.G."/>
            <person name="Cheng J.F."/>
            <person name="Han C."/>
            <person name="Tapia R."/>
            <person name="Goodwin L.A."/>
            <person name="Pitluck S."/>
            <person name="Liolios K."/>
            <person name="Mavromatis K."/>
            <person name="Pagani I."/>
            <person name="Ivanova N."/>
            <person name="Mikhailova N."/>
            <person name="Pati A."/>
            <person name="Chen A."/>
            <person name="Palaniappan K."/>
            <person name="Rohde M."/>
            <person name="Tindall B.J."/>
            <person name="Detter J.C."/>
            <person name="Goker M."/>
            <person name="Woyke T."/>
            <person name="Bristow J."/>
            <person name="Eisen J.A."/>
            <person name="Markowitz V."/>
            <person name="Hugenholtz P."/>
            <person name="Klenk H.P."/>
            <person name="Kyrpides N.C."/>
        </authorList>
    </citation>
    <scope>NUCLEOTIDE SEQUENCE</scope>
    <source>
        <strain evidence="7">DSM 17368 / JCM 12287 / NRRL B-23963</strain>
    </source>
</reference>
<dbReference type="HOGENOM" id="CLU_235965_0_0_10"/>
<dbReference type="PROSITE" id="PS50093">
    <property type="entry name" value="PKD"/>
    <property type="match status" value="1"/>
</dbReference>
<dbReference type="InterPro" id="IPR022409">
    <property type="entry name" value="PKD/Chitinase_dom"/>
</dbReference>
<dbReference type="STRING" id="926562.Oweho_1803"/>
<organism evidence="6 7">
    <name type="scientific">Owenweeksia hongkongensis (strain DSM 17368 / CIP 108786 / JCM 12287 / NRRL B-23963 / UST20020801)</name>
    <dbReference type="NCBI Taxonomy" id="926562"/>
    <lineage>
        <taxon>Bacteria</taxon>
        <taxon>Pseudomonadati</taxon>
        <taxon>Bacteroidota</taxon>
        <taxon>Flavobacteriia</taxon>
        <taxon>Flavobacteriales</taxon>
        <taxon>Owenweeksiaceae</taxon>
        <taxon>Owenweeksia</taxon>
    </lineage>
</organism>
<proteinExistence type="predicted"/>
<dbReference type="InterPro" id="IPR003961">
    <property type="entry name" value="FN3_dom"/>
</dbReference>
<dbReference type="SUPFAM" id="SSF49265">
    <property type="entry name" value="Fibronectin type III"/>
    <property type="match status" value="4"/>
</dbReference>
<dbReference type="Pfam" id="PF18911">
    <property type="entry name" value="PKD_4"/>
    <property type="match status" value="1"/>
</dbReference>
<feature type="domain" description="MAM" evidence="3">
    <location>
        <begin position="1447"/>
        <end position="1638"/>
    </location>
</feature>
<dbReference type="InterPro" id="IPR013783">
    <property type="entry name" value="Ig-like_fold"/>
</dbReference>
<dbReference type="PROSITE" id="PS50853">
    <property type="entry name" value="FN3"/>
    <property type="match status" value="3"/>
</dbReference>
<dbReference type="Gene3D" id="2.60.40.10">
    <property type="entry name" value="Immunoglobulins"/>
    <property type="match status" value="7"/>
</dbReference>
<dbReference type="PROSITE" id="PS50060">
    <property type="entry name" value="MAM_2"/>
    <property type="match status" value="3"/>
</dbReference>
<dbReference type="InterPro" id="IPR036116">
    <property type="entry name" value="FN3_sf"/>
</dbReference>
<feature type="domain" description="Fibronectin type-III" evidence="5">
    <location>
        <begin position="1085"/>
        <end position="1183"/>
    </location>
</feature>
<protein>
    <submittedName>
        <fullName evidence="6">PDK repeat-containing protein</fullName>
    </submittedName>
</protein>
<dbReference type="SMART" id="SM00089">
    <property type="entry name" value="PKD"/>
    <property type="match status" value="1"/>
</dbReference>
<dbReference type="InterPro" id="IPR013320">
    <property type="entry name" value="ConA-like_dom_sf"/>
</dbReference>
<evidence type="ECO:0000256" key="1">
    <source>
        <dbReference type="ARBA" id="ARBA00022729"/>
    </source>
</evidence>
<evidence type="ECO:0000259" key="3">
    <source>
        <dbReference type="PROSITE" id="PS50060"/>
    </source>
</evidence>
<accession>G8R168</accession>
<dbReference type="Gene3D" id="2.60.120.260">
    <property type="entry name" value="Galactose-binding domain-like"/>
    <property type="match status" value="1"/>
</dbReference>
<name>G8R168_OWEHD</name>
<keyword evidence="1 2" id="KW-0732">Signal</keyword>
<sequence>MKKLLLLIGMVACWISPAMAQQNIALQATAAQSGGGAAAYGPANYNDGIIPVGAATTPWGWVSGGGWIEYTWPSAVNFQDIVFYHSNRKVTGGIIEYWDASTSSYVTVVGNLASLLAPGDVDSVSLPVRVNSTKLRFNNLTGSNPNFREIEVYEAPTGLHDAGVKSTSAVAAVCPGSYPVNVTIQNYGINQVDSVQVNWSVDGVLQTPVWHTSLLDTLGGTGFSEAVVAVGNYTYAANTTYNLKSWTSLPNNSADTTNFNDTLNAQIALGAPTGFMASNVQTTSADLSWNTLGASNFRVTYGAAGFNPLTGGNTNPVTGSSTTLSGLSANTLYEAYLVADCGGSAYSDTTGPISFRTPCTVATAPFNENFDSTSSWFASGSNTNNTIDPCWSSLPDVSQGAEPFKWIPRGTGPTSGNGPLQDLTGGNFMYVEASGSTANDEAFLTTPPIDVSGLTTPGLYFFQHRYSGATIADMEVLVSNDFGTTWTSEYSVTGDIQTSSSDPWSLEFVNLANYTGDTVMIQFKQTGNGCCGDAAIDSVVVDEAPTCPWPTGFAMTGRSDSSVVMSWNDPTGSTWDLQWGPPGFTQASPGAGTQSTTTNPDTIHGLQSNTDYEVYVRTDCGPNGTSIWIGPILVRTACSPFTAPYSDNFDNSPNNAVPYCWSNHLASSSAVAQTYQAGSPNSAPNHIRFYSGSPAGPADTTLLISPKFSDLTAGDKRVQFMANSTTTLANDLVVGTMGNPLDVLSFNAIDTIPVANGYQLYVVDLSTAAGYNGTDEYVAFRHGNSSTFRTIYIDDFVYETIPLCNPPLVNTLGVSGVSPTTAAIYWGAGSDGFETHWEVGPVGFTPGTTSYVSADSVNGNVDTTVAGGLSPQTTYEFYIKDSCATNGFSPWVGPFSFTTACNILTAPLFEDFDGTSWTASGNNVGNVLDPCWTSSPDVSDGAEPFKWIPRSTGPTSGNGPLNDKTGGNYLYAEASGSSANDVAYLYSPIVDVSGLTVPALYFSQHRYSGATIADMDIEVTNDFGITWTNVYNVTGDIQTAAAGPWEDEIIPLGAFVGDTIQVRFIQTGNGCCGDAAIDDVKIDEAPSCPDVISLNASGISDSSATLSWAGNPSTGSYEIWFGPQGFFQGTATIGGGRSFQTNQSYLVDTLTDNQCYEFLVRGICAPGDTGNWVGPYVFCTDCSPFTASYYTGFDNMTTTETPECWTPYFVGGTGNFAVFEVYSPGTPQTSPNHVRFYNYNQDTTMGISPQFIDLTAGDKRIRFDAMVTTTLSPNSIIVGTVSDPSAGNTFSPIDTIAITNTYTEYISDITVANGYNGTDNYIALMHGNNATFRTYYIDEFNYEVIPTCLRPNSLTASGITVNSATLGWSPHAASTGNTFEVSYGVNLSSPGAGTKQTVTGTSVALTTLMSSSKYCFYVREMCSATDSSFWEGPYCFNTPCVTVMAPISEDFENHTLGFYEGEDNCWTLQNTVVKTSATSGFGWDLRNVVQATSGTSTGASGDNTLYPAIGGQFFNADVSYGTSGDSSMLISPVVDISQLNAPELEYHLHRMGTQMGDFYVDVYDGTNWINGVHAYTSSSGIQTSQSAAYLDTVIDLAPYIGTTNFRARFRVVSNGCCAGDNSLDDISIYDAMPSACTPVTNVAANVIACDSIEITWNGSNDSTVVGYGPTGAMPTMGTLILNDSTHYITGTMPNTSYDVYVANVCDGDTSAVTGPITFNTGTTGAPVAAFTGVPAGAGSLMYDFDASASTGNGNVYTWNFGDGSLDTGMIVSNIYTTGGSYTVTLVVTNACGSDTLEITYADVSLGENILSQNLKLYPNPATDVLNVELNLEGNSEVSVRILDMSGKQVLAVSKEKKDKLMTESIDISSLAKGVYMIEVSTEQVKTVRRLVKE</sequence>
<dbReference type="SMART" id="SM00060">
    <property type="entry name" value="FN3"/>
    <property type="match status" value="6"/>
</dbReference>
<dbReference type="Gene3D" id="2.60.120.200">
    <property type="match status" value="3"/>
</dbReference>
<feature type="domain" description="MAM" evidence="3">
    <location>
        <begin position="909"/>
        <end position="1090"/>
    </location>
</feature>
<dbReference type="InterPro" id="IPR000998">
    <property type="entry name" value="MAM_dom"/>
</dbReference>
<dbReference type="eggNOG" id="COG3291">
    <property type="taxonomic scope" value="Bacteria"/>
</dbReference>
<evidence type="ECO:0000256" key="2">
    <source>
        <dbReference type="SAM" id="SignalP"/>
    </source>
</evidence>
<dbReference type="Pfam" id="PF18962">
    <property type="entry name" value="Por_Secre_tail"/>
    <property type="match status" value="1"/>
</dbReference>
<feature type="domain" description="PKD" evidence="4">
    <location>
        <begin position="1725"/>
        <end position="1793"/>
    </location>
</feature>
<feature type="domain" description="MAM" evidence="3">
    <location>
        <begin position="391"/>
        <end position="549"/>
    </location>
</feature>
<feature type="signal peptide" evidence="2">
    <location>
        <begin position="1"/>
        <end position="20"/>
    </location>
</feature>
<dbReference type="InterPro" id="IPR000601">
    <property type="entry name" value="PKD_dom"/>
</dbReference>
<dbReference type="CDD" id="cd00063">
    <property type="entry name" value="FN3"/>
    <property type="match status" value="2"/>
</dbReference>
<evidence type="ECO:0000313" key="6">
    <source>
        <dbReference type="EMBL" id="AEV32783.1"/>
    </source>
</evidence>
<dbReference type="SUPFAM" id="SSF49299">
    <property type="entry name" value="PKD domain"/>
    <property type="match status" value="1"/>
</dbReference>
<dbReference type="InterPro" id="IPR035986">
    <property type="entry name" value="PKD_dom_sf"/>
</dbReference>
<feature type="chain" id="PRO_5003514163" evidence="2">
    <location>
        <begin position="21"/>
        <end position="1893"/>
    </location>
</feature>
<dbReference type="KEGG" id="oho:Oweho_1803"/>
<dbReference type="GO" id="GO:0004553">
    <property type="term" value="F:hydrolase activity, hydrolyzing O-glycosyl compounds"/>
    <property type="evidence" value="ECO:0007669"/>
    <property type="project" value="UniProtKB-ARBA"/>
</dbReference>
<dbReference type="SUPFAM" id="SSF49899">
    <property type="entry name" value="Concanavalin A-like lectins/glucanases"/>
    <property type="match status" value="3"/>
</dbReference>
<dbReference type="Proteomes" id="UP000005631">
    <property type="component" value="Chromosome"/>
</dbReference>
<dbReference type="RefSeq" id="WP_014202139.1">
    <property type="nucleotide sequence ID" value="NC_016599.1"/>
</dbReference>
<evidence type="ECO:0000259" key="4">
    <source>
        <dbReference type="PROSITE" id="PS50093"/>
    </source>
</evidence>
<dbReference type="CDD" id="cd00146">
    <property type="entry name" value="PKD"/>
    <property type="match status" value="1"/>
</dbReference>
<gene>
    <name evidence="6" type="ordered locus">Oweho_1803</name>
</gene>
<evidence type="ECO:0000313" key="7">
    <source>
        <dbReference type="Proteomes" id="UP000005631"/>
    </source>
</evidence>
<dbReference type="PATRIC" id="fig|926562.3.peg.1806"/>
<dbReference type="NCBIfam" id="NF038128">
    <property type="entry name" value="choice_anch_J"/>
    <property type="match status" value="1"/>
</dbReference>
<feature type="domain" description="Fibronectin type-III" evidence="5">
    <location>
        <begin position="271"/>
        <end position="360"/>
    </location>
</feature>
<evidence type="ECO:0000259" key="5">
    <source>
        <dbReference type="PROSITE" id="PS50853"/>
    </source>
</evidence>
<feature type="domain" description="Fibronectin type-III" evidence="5">
    <location>
        <begin position="1350"/>
        <end position="1441"/>
    </location>
</feature>
<keyword evidence="7" id="KW-1185">Reference proteome</keyword>